<reference evidence="1 2" key="1">
    <citation type="submission" date="2011-02" db="EMBL/GenBank/DDBJ databases">
        <title>The Genome Sequence of Sphaeroforma arctica JP610.</title>
        <authorList>
            <consortium name="The Broad Institute Genome Sequencing Platform"/>
            <person name="Russ C."/>
            <person name="Cuomo C."/>
            <person name="Young S.K."/>
            <person name="Zeng Q."/>
            <person name="Gargeya S."/>
            <person name="Alvarado L."/>
            <person name="Berlin A."/>
            <person name="Chapman S.B."/>
            <person name="Chen Z."/>
            <person name="Freedman E."/>
            <person name="Gellesch M."/>
            <person name="Goldberg J."/>
            <person name="Griggs A."/>
            <person name="Gujja S."/>
            <person name="Heilman E."/>
            <person name="Heiman D."/>
            <person name="Howarth C."/>
            <person name="Mehta T."/>
            <person name="Neiman D."/>
            <person name="Pearson M."/>
            <person name="Roberts A."/>
            <person name="Saif S."/>
            <person name="Shea T."/>
            <person name="Shenoy N."/>
            <person name="Sisk P."/>
            <person name="Stolte C."/>
            <person name="Sykes S."/>
            <person name="White J."/>
            <person name="Yandava C."/>
            <person name="Burger G."/>
            <person name="Gray M.W."/>
            <person name="Holland P.W.H."/>
            <person name="King N."/>
            <person name="Lang F.B.F."/>
            <person name="Roger A.J."/>
            <person name="Ruiz-Trillo I."/>
            <person name="Haas B."/>
            <person name="Nusbaum C."/>
            <person name="Birren B."/>
        </authorList>
    </citation>
    <scope>NUCLEOTIDE SEQUENCE [LARGE SCALE GENOMIC DNA]</scope>
    <source>
        <strain evidence="1 2">JP610</strain>
    </source>
</reference>
<dbReference type="CDD" id="cd00024">
    <property type="entry name" value="CD_CSD"/>
    <property type="match status" value="1"/>
</dbReference>
<keyword evidence="2" id="KW-1185">Reference proteome</keyword>
<evidence type="ECO:0000313" key="2">
    <source>
        <dbReference type="Proteomes" id="UP000054560"/>
    </source>
</evidence>
<gene>
    <name evidence="1" type="ORF">SARC_05299</name>
</gene>
<dbReference type="Proteomes" id="UP000054560">
    <property type="component" value="Unassembled WGS sequence"/>
</dbReference>
<organism evidence="1 2">
    <name type="scientific">Sphaeroforma arctica JP610</name>
    <dbReference type="NCBI Taxonomy" id="667725"/>
    <lineage>
        <taxon>Eukaryota</taxon>
        <taxon>Ichthyosporea</taxon>
        <taxon>Ichthyophonida</taxon>
        <taxon>Sphaeroforma</taxon>
    </lineage>
</organism>
<accession>A0A0L0G2I0</accession>
<sequence length="112" mass="13150">MSLPHCTLTSTPSDFKDRPVRVELIRLVHRSTDLPLDESLWRDDGSAFRHIIIHRVKDVTGKTEYLVRWREGGPIWETAEAFDDANDIVAYHKNTQTRSRKRRRWHVTRASA</sequence>
<dbReference type="EMBL" id="KQ241930">
    <property type="protein sequence ID" value="KNC82403.1"/>
    <property type="molecule type" value="Genomic_DNA"/>
</dbReference>
<name>A0A0L0G2I0_9EUKA</name>
<dbReference type="InterPro" id="IPR016197">
    <property type="entry name" value="Chromo-like_dom_sf"/>
</dbReference>
<dbReference type="Gene3D" id="2.40.50.40">
    <property type="match status" value="1"/>
</dbReference>
<evidence type="ECO:0008006" key="3">
    <source>
        <dbReference type="Google" id="ProtNLM"/>
    </source>
</evidence>
<dbReference type="GeneID" id="25905803"/>
<dbReference type="RefSeq" id="XP_014156305.1">
    <property type="nucleotide sequence ID" value="XM_014300830.1"/>
</dbReference>
<proteinExistence type="predicted"/>
<dbReference type="AlphaFoldDB" id="A0A0L0G2I0"/>
<evidence type="ECO:0000313" key="1">
    <source>
        <dbReference type="EMBL" id="KNC82403.1"/>
    </source>
</evidence>
<dbReference type="SUPFAM" id="SSF54160">
    <property type="entry name" value="Chromo domain-like"/>
    <property type="match status" value="1"/>
</dbReference>
<protein>
    <recommendedName>
        <fullName evidence="3">Chromo domain-containing protein</fullName>
    </recommendedName>
</protein>